<reference evidence="1 2" key="1">
    <citation type="journal article" date="2020" name="Mol. Biol. Evol.">
        <title>Distinct Expression and Methylation Patterns for Genes with Different Fates following a Single Whole-Genome Duplication in Flowering Plants.</title>
        <authorList>
            <person name="Shi T."/>
            <person name="Rahmani R.S."/>
            <person name="Gugger P.F."/>
            <person name="Wang M."/>
            <person name="Li H."/>
            <person name="Zhang Y."/>
            <person name="Li Z."/>
            <person name="Wang Q."/>
            <person name="Van de Peer Y."/>
            <person name="Marchal K."/>
            <person name="Chen J."/>
        </authorList>
    </citation>
    <scope>NUCLEOTIDE SEQUENCE [LARGE SCALE GENOMIC DNA]</scope>
    <source>
        <tissue evidence="1">Leaf</tissue>
    </source>
</reference>
<gene>
    <name evidence="1" type="ORF">HUJ06_030277</name>
</gene>
<protein>
    <submittedName>
        <fullName evidence="1">Uncharacterized protein</fullName>
    </submittedName>
</protein>
<proteinExistence type="predicted"/>
<comment type="caution">
    <text evidence="1">The sequence shown here is derived from an EMBL/GenBank/DDBJ whole genome shotgun (WGS) entry which is preliminary data.</text>
</comment>
<keyword evidence="2" id="KW-1185">Reference proteome</keyword>
<evidence type="ECO:0000313" key="1">
    <source>
        <dbReference type="EMBL" id="DAD28809.1"/>
    </source>
</evidence>
<name>A0A822YBY9_NELNU</name>
<sequence>MPPFGLYPFDPSQGHRWLGRLDNMAPMWVQSEDQKLSAIFFLVINRINFIYYQKNLAAQKLDSRCNTTKQKVDQSSLINIRK</sequence>
<dbReference type="Proteomes" id="UP000607653">
    <property type="component" value="Unassembled WGS sequence"/>
</dbReference>
<organism evidence="1 2">
    <name type="scientific">Nelumbo nucifera</name>
    <name type="common">Sacred lotus</name>
    <dbReference type="NCBI Taxonomy" id="4432"/>
    <lineage>
        <taxon>Eukaryota</taxon>
        <taxon>Viridiplantae</taxon>
        <taxon>Streptophyta</taxon>
        <taxon>Embryophyta</taxon>
        <taxon>Tracheophyta</taxon>
        <taxon>Spermatophyta</taxon>
        <taxon>Magnoliopsida</taxon>
        <taxon>Proteales</taxon>
        <taxon>Nelumbonaceae</taxon>
        <taxon>Nelumbo</taxon>
    </lineage>
</organism>
<accession>A0A822YBY9</accession>
<dbReference type="EMBL" id="DUZY01000002">
    <property type="protein sequence ID" value="DAD28809.1"/>
    <property type="molecule type" value="Genomic_DNA"/>
</dbReference>
<dbReference type="AlphaFoldDB" id="A0A822YBY9"/>
<evidence type="ECO:0000313" key="2">
    <source>
        <dbReference type="Proteomes" id="UP000607653"/>
    </source>
</evidence>